<keyword evidence="6" id="KW-1185">Reference proteome</keyword>
<feature type="compositionally biased region" description="Basic and acidic residues" evidence="4">
    <location>
        <begin position="8"/>
        <end position="20"/>
    </location>
</feature>
<keyword evidence="3" id="KW-0067">ATP-binding</keyword>
<dbReference type="EMBL" id="CAXHTA020000002">
    <property type="protein sequence ID" value="CAL5219669.1"/>
    <property type="molecule type" value="Genomic_DNA"/>
</dbReference>
<proteinExistence type="inferred from homology"/>
<comment type="similarity">
    <text evidence="1">Belongs to the AFG1 ATPase family.</text>
</comment>
<dbReference type="Pfam" id="PF03969">
    <property type="entry name" value="AFG1_ATPase"/>
    <property type="match status" value="1"/>
</dbReference>
<feature type="region of interest" description="Disordered" evidence="4">
    <location>
        <begin position="1"/>
        <end position="21"/>
    </location>
</feature>
<dbReference type="PANTHER" id="PTHR12169">
    <property type="entry name" value="ATPASE N2B"/>
    <property type="match status" value="1"/>
</dbReference>
<dbReference type="Proteomes" id="UP001497392">
    <property type="component" value="Unassembled WGS sequence"/>
</dbReference>
<evidence type="ECO:0000313" key="6">
    <source>
        <dbReference type="Proteomes" id="UP001497392"/>
    </source>
</evidence>
<protein>
    <submittedName>
        <fullName evidence="5">G1552 protein</fullName>
    </submittedName>
</protein>
<name>A0ABP1FI90_9CHLO</name>
<dbReference type="PANTHER" id="PTHR12169:SF6">
    <property type="entry name" value="AFG1-LIKE ATPASE"/>
    <property type="match status" value="1"/>
</dbReference>
<evidence type="ECO:0000256" key="1">
    <source>
        <dbReference type="ARBA" id="ARBA00010322"/>
    </source>
</evidence>
<dbReference type="Gene3D" id="3.40.50.300">
    <property type="entry name" value="P-loop containing nucleotide triphosphate hydrolases"/>
    <property type="match status" value="1"/>
</dbReference>
<dbReference type="InterPro" id="IPR005654">
    <property type="entry name" value="ATPase_AFG1-like"/>
</dbReference>
<evidence type="ECO:0000256" key="3">
    <source>
        <dbReference type="ARBA" id="ARBA00022840"/>
    </source>
</evidence>
<comment type="caution">
    <text evidence="5">The sequence shown here is derived from an EMBL/GenBank/DDBJ whole genome shotgun (WGS) entry which is preliminary data.</text>
</comment>
<keyword evidence="2" id="KW-0547">Nucleotide-binding</keyword>
<reference evidence="5 6" key="1">
    <citation type="submission" date="2024-06" db="EMBL/GenBank/DDBJ databases">
        <authorList>
            <person name="Kraege A."/>
            <person name="Thomma B."/>
        </authorList>
    </citation>
    <scope>NUCLEOTIDE SEQUENCE [LARGE SCALE GENOMIC DNA]</scope>
</reference>
<accession>A0ABP1FI90</accession>
<evidence type="ECO:0000256" key="4">
    <source>
        <dbReference type="SAM" id="MobiDB-lite"/>
    </source>
</evidence>
<evidence type="ECO:0000256" key="2">
    <source>
        <dbReference type="ARBA" id="ARBA00022741"/>
    </source>
</evidence>
<organism evidence="5 6">
    <name type="scientific">Coccomyxa viridis</name>
    <dbReference type="NCBI Taxonomy" id="1274662"/>
    <lineage>
        <taxon>Eukaryota</taxon>
        <taxon>Viridiplantae</taxon>
        <taxon>Chlorophyta</taxon>
        <taxon>core chlorophytes</taxon>
        <taxon>Trebouxiophyceae</taxon>
        <taxon>Trebouxiophyceae incertae sedis</taxon>
        <taxon>Coccomyxaceae</taxon>
        <taxon>Coccomyxa</taxon>
    </lineage>
</organism>
<evidence type="ECO:0000313" key="5">
    <source>
        <dbReference type="EMBL" id="CAL5219669.1"/>
    </source>
</evidence>
<sequence length="506" mass="56403">MQKRREARQRLAARDNERAKPQGLRGGWFDLRWLSRIGQSNSSSAECIMKEARDREHAIDAVVGSPPAAPLAPRLMDLFFSVVSKAGVVPRARRLHFNDAMDELHRRMHRLELERAMLNAKQNEAFLQSVAAHEHKRMTDPVATKQKSIQQAKLATRRLRSQLQKRPSSRASMGTSLILSKATLSLIRGTEDVNLGWDSSSRTASLLCFDELQVGDPFSAIALKGMLEALLDQGTVIVCTSNSPIMQLNRHGVQEDLFTEFQQRMLSTCDEVELSANQDYRLSFGQAVFQEVGGLTWQAGGNYHCPLDAASGEALERAWQQLLGGHSEKTKLLHLTYGRKLLVSRAGSGVARFSFKELCGLPLGLPEYQAVARTFKRGVLISEVPRFSLQMRDQARRFITLVDELYNAQTPLYISADAWPMELFMKPGDTPVLDLEGLQFETAIAGTKLRRDLLAQGDVGALEETNAALSAARSQHTGITEQFAFARAVSRLYELTQEKAQHVSKS</sequence>
<dbReference type="InterPro" id="IPR027417">
    <property type="entry name" value="P-loop_NTPase"/>
</dbReference>
<dbReference type="NCBIfam" id="NF040713">
    <property type="entry name" value="ZapE"/>
    <property type="match status" value="1"/>
</dbReference>
<gene>
    <name evidence="5" type="primary">g1552</name>
    <name evidence="5" type="ORF">VP750_LOCUS1328</name>
</gene>